<name>A0A1T5M747_9BACT</name>
<proteinExistence type="predicted"/>
<protein>
    <submittedName>
        <fullName evidence="2">HD domain-containing protein</fullName>
    </submittedName>
</protein>
<dbReference type="OrthoDB" id="5728337at2"/>
<dbReference type="InterPro" id="IPR006674">
    <property type="entry name" value="HD_domain"/>
</dbReference>
<evidence type="ECO:0000313" key="2">
    <source>
        <dbReference type="EMBL" id="SKC84057.1"/>
    </source>
</evidence>
<evidence type="ECO:0000259" key="1">
    <source>
        <dbReference type="SMART" id="SM00471"/>
    </source>
</evidence>
<feature type="domain" description="HD/PDEase" evidence="1">
    <location>
        <begin position="33"/>
        <end position="147"/>
    </location>
</feature>
<dbReference type="InterPro" id="IPR003607">
    <property type="entry name" value="HD/PDEase_dom"/>
</dbReference>
<organism evidence="2 3">
    <name type="scientific">Ohtaekwangia koreensis</name>
    <dbReference type="NCBI Taxonomy" id="688867"/>
    <lineage>
        <taxon>Bacteria</taxon>
        <taxon>Pseudomonadati</taxon>
        <taxon>Bacteroidota</taxon>
        <taxon>Cytophagia</taxon>
        <taxon>Cytophagales</taxon>
        <taxon>Fulvivirgaceae</taxon>
        <taxon>Ohtaekwangia</taxon>
    </lineage>
</organism>
<dbReference type="CDD" id="cd00077">
    <property type="entry name" value="HDc"/>
    <property type="match status" value="1"/>
</dbReference>
<dbReference type="SMART" id="SM00471">
    <property type="entry name" value="HDc"/>
    <property type="match status" value="1"/>
</dbReference>
<dbReference type="EMBL" id="FUZU01000003">
    <property type="protein sequence ID" value="SKC84057.1"/>
    <property type="molecule type" value="Genomic_DNA"/>
</dbReference>
<dbReference type="Pfam" id="PF01966">
    <property type="entry name" value="HD"/>
    <property type="match status" value="1"/>
</dbReference>
<dbReference type="RefSeq" id="WP_079689150.1">
    <property type="nucleotide sequence ID" value="NZ_FUZU01000003.1"/>
</dbReference>
<dbReference type="AlphaFoldDB" id="A0A1T5M747"/>
<gene>
    <name evidence="2" type="ORF">SAMN05660236_4646</name>
</gene>
<dbReference type="Proteomes" id="UP000190961">
    <property type="component" value="Unassembled WGS sequence"/>
</dbReference>
<keyword evidence="3" id="KW-1185">Reference proteome</keyword>
<reference evidence="2 3" key="1">
    <citation type="submission" date="2017-02" db="EMBL/GenBank/DDBJ databases">
        <authorList>
            <person name="Peterson S.W."/>
        </authorList>
    </citation>
    <scope>NUCLEOTIDE SEQUENCE [LARGE SCALE GENOMIC DNA]</scope>
    <source>
        <strain evidence="2 3">DSM 25262</strain>
    </source>
</reference>
<dbReference type="STRING" id="688867.SAMN05660236_4646"/>
<evidence type="ECO:0000313" key="3">
    <source>
        <dbReference type="Proteomes" id="UP000190961"/>
    </source>
</evidence>
<accession>A0A1T5M747</accession>
<sequence length="205" mass="23842">MKTKSLSVDSSIIESSKKYVKTIFGKFHDKSILQYHDLYHTKSVVKAAKRIAEHYKLSDEDYTILITAAWFHDIGYFDDPFHHEEKGALRVEGFLAAKQVDPVNIARVKSCILATRLPQRPHDLLEQILCDADLFHFGTKEFKDRSKLMRKEYQILYKKKISKDAWRSKSLALLSSHTFHTTYAQVQQQGGKEKNIAWLRAKLKQ</sequence>
<dbReference type="SUPFAM" id="SSF109604">
    <property type="entry name" value="HD-domain/PDEase-like"/>
    <property type="match status" value="1"/>
</dbReference>
<dbReference type="Gene3D" id="1.10.3210.10">
    <property type="entry name" value="Hypothetical protein af1432"/>
    <property type="match status" value="1"/>
</dbReference>